<gene>
    <name evidence="1" type="ORF">ACK2TP_14070</name>
</gene>
<protein>
    <recommendedName>
        <fullName evidence="3">Lipoprotein</fullName>
    </recommendedName>
</protein>
<evidence type="ECO:0000313" key="1">
    <source>
        <dbReference type="EMBL" id="MFN2976893.1"/>
    </source>
</evidence>
<dbReference type="EMBL" id="JBJYXY010000001">
    <property type="protein sequence ID" value="MFN2976893.1"/>
    <property type="molecule type" value="Genomic_DNA"/>
</dbReference>
<name>A0ABW9KNG7_9BACT</name>
<dbReference type="RefSeq" id="WP_263414926.1">
    <property type="nucleotide sequence ID" value="NZ_BAABBH010000001.1"/>
</dbReference>
<comment type="caution">
    <text evidence="1">The sequence shown here is derived from an EMBL/GenBank/DDBJ whole genome shotgun (WGS) entry which is preliminary data.</text>
</comment>
<reference evidence="1 2" key="1">
    <citation type="submission" date="2024-12" db="EMBL/GenBank/DDBJ databases">
        <authorList>
            <person name="Lee Y."/>
        </authorList>
    </citation>
    <scope>NUCLEOTIDE SEQUENCE [LARGE SCALE GENOMIC DNA]</scope>
    <source>
        <strain evidence="1 2">03SUJ4</strain>
    </source>
</reference>
<evidence type="ECO:0008006" key="3">
    <source>
        <dbReference type="Google" id="ProtNLM"/>
    </source>
</evidence>
<evidence type="ECO:0000313" key="2">
    <source>
        <dbReference type="Proteomes" id="UP001634747"/>
    </source>
</evidence>
<organism evidence="1 2">
    <name type="scientific">Terriglobus aquaticus</name>
    <dbReference type="NCBI Taxonomy" id="940139"/>
    <lineage>
        <taxon>Bacteria</taxon>
        <taxon>Pseudomonadati</taxon>
        <taxon>Acidobacteriota</taxon>
        <taxon>Terriglobia</taxon>
        <taxon>Terriglobales</taxon>
        <taxon>Acidobacteriaceae</taxon>
        <taxon>Terriglobus</taxon>
    </lineage>
</organism>
<dbReference type="Proteomes" id="UP001634747">
    <property type="component" value="Unassembled WGS sequence"/>
</dbReference>
<sequence length="314" mass="34198">MKRLGAWDRRRRALVFLPMLLLLCLQGCRTQEDAVAAAEQMAVTSQAMRGYYAALERLTEKTVEVRRAQRMLLHGPPDPASDERLAVRRAELIKREALARDVTRLAQLFGEIANSDAASEAAKSAEQLRQDAVGLQLIADNTEVQKGLQVAVTSLVNGLRARDERKAARSLQPVLVALCSFFDSEKAAYEAVTTDFYTGAAANAVALIEADQVSVAGEYRSSLQPFGLEPEITTPALKMAGREDLEAQVNRRLARLTQGSVDATEAMSEALRRVAARVDTVAKGGPMRVRIPPLQVDTVKAWVAELQTLSGASL</sequence>
<keyword evidence="2" id="KW-1185">Reference proteome</keyword>
<proteinExistence type="predicted"/>
<accession>A0ABW9KNG7</accession>